<dbReference type="Proteomes" id="UP001652583">
    <property type="component" value="Chromosome A2"/>
</dbReference>
<feature type="region of interest" description="Disordered" evidence="1">
    <location>
        <begin position="1"/>
        <end position="198"/>
    </location>
</feature>
<feature type="compositionally biased region" description="Low complexity" evidence="1">
    <location>
        <begin position="294"/>
        <end position="305"/>
    </location>
</feature>
<organism evidence="2 3">
    <name type="scientific">Acinonyx jubatus</name>
    <name type="common">Cheetah</name>
    <dbReference type="NCBI Taxonomy" id="32536"/>
    <lineage>
        <taxon>Eukaryota</taxon>
        <taxon>Metazoa</taxon>
        <taxon>Chordata</taxon>
        <taxon>Craniata</taxon>
        <taxon>Vertebrata</taxon>
        <taxon>Euteleostomi</taxon>
        <taxon>Mammalia</taxon>
        <taxon>Eutheria</taxon>
        <taxon>Laurasiatheria</taxon>
        <taxon>Carnivora</taxon>
        <taxon>Feliformia</taxon>
        <taxon>Felidae</taxon>
        <taxon>Felinae</taxon>
        <taxon>Acinonyx</taxon>
    </lineage>
</organism>
<evidence type="ECO:0000313" key="3">
    <source>
        <dbReference type="RefSeq" id="XP_053076286.1"/>
    </source>
</evidence>
<gene>
    <name evidence="3" type="primary">LOC128315004</name>
</gene>
<sequence>MVEGQPEKGCQTRRGGREHVVLTQSLTSGDPPGPPSTGWGRVKAKPERQTGTDRARAAARSPHPGLFLAPADPASRRGGLVAPPPAPEDLAQPGVLSCRALHPCPAETGQRRGPLCVPPPAVTRFPRGPREARPPCSPLRPPRPEPDTRTSPSRAVRQGRPQRRPRIVVSRGGDTEAWHSLPPPPPQPGTPASRSEVSVAPAGVWVSLGAGTEGLASHGVGGEGERRVERWLARRTGGGGGGEPGTDPQAEEGPGAWEPEIAFRRGLGMGGLVPEALGQLEGAARPHPGGLTTPPGRAGSPPGRSQELRRKFWTQDPATFPSKL</sequence>
<evidence type="ECO:0000313" key="2">
    <source>
        <dbReference type="Proteomes" id="UP001652583"/>
    </source>
</evidence>
<dbReference type="RefSeq" id="XP_053076286.1">
    <property type="nucleotide sequence ID" value="XM_053220311.1"/>
</dbReference>
<evidence type="ECO:0000256" key="1">
    <source>
        <dbReference type="SAM" id="MobiDB-lite"/>
    </source>
</evidence>
<reference evidence="3" key="1">
    <citation type="submission" date="2025-08" db="UniProtKB">
        <authorList>
            <consortium name="RefSeq"/>
        </authorList>
    </citation>
    <scope>IDENTIFICATION</scope>
    <source>
        <tissue evidence="3">Blood</tissue>
    </source>
</reference>
<dbReference type="GeneID" id="128315004"/>
<accession>A0ABM3PX78</accession>
<feature type="compositionally biased region" description="Basic and acidic residues" evidence="1">
    <location>
        <begin position="223"/>
        <end position="232"/>
    </location>
</feature>
<feature type="region of interest" description="Disordered" evidence="1">
    <location>
        <begin position="212"/>
        <end position="324"/>
    </location>
</feature>
<keyword evidence="2" id="KW-1185">Reference proteome</keyword>
<name>A0ABM3PX78_ACIJB</name>
<protein>
    <submittedName>
        <fullName evidence="3">Translation initiation factor IF-2-like</fullName>
    </submittedName>
</protein>
<feature type="compositionally biased region" description="Basic and acidic residues" evidence="1">
    <location>
        <begin position="44"/>
        <end position="56"/>
    </location>
</feature>
<proteinExistence type="predicted"/>